<dbReference type="SUPFAM" id="SSF50475">
    <property type="entry name" value="FMN-binding split barrel"/>
    <property type="match status" value="1"/>
</dbReference>
<dbReference type="EMBL" id="JAXCLW010000007">
    <property type="protein sequence ID" value="MDY0885053.1"/>
    <property type="molecule type" value="Genomic_DNA"/>
</dbReference>
<keyword evidence="2" id="KW-1185">Reference proteome</keyword>
<protein>
    <submittedName>
        <fullName evidence="1">Pyridoxamine 5'-phosphate oxidase family protein</fullName>
    </submittedName>
</protein>
<dbReference type="PANTHER" id="PTHR42815">
    <property type="entry name" value="FAD-BINDING, PUTATIVE (AFU_ORTHOLOGUE AFUA_6G07600)-RELATED"/>
    <property type="match status" value="1"/>
</dbReference>
<name>A0ABU5EFQ8_9PROT</name>
<evidence type="ECO:0000313" key="1">
    <source>
        <dbReference type="EMBL" id="MDY0885053.1"/>
    </source>
</evidence>
<dbReference type="InterPro" id="IPR012349">
    <property type="entry name" value="Split_barrel_FMN-bd"/>
</dbReference>
<dbReference type="Proteomes" id="UP001279642">
    <property type="component" value="Unassembled WGS sequence"/>
</dbReference>
<gene>
    <name evidence="1" type="ORF">SMD27_19575</name>
</gene>
<dbReference type="Gene3D" id="2.30.110.10">
    <property type="entry name" value="Electron Transport, Fmn-binding Protein, Chain A"/>
    <property type="match status" value="1"/>
</dbReference>
<proteinExistence type="predicted"/>
<accession>A0ABU5EFQ8</accession>
<dbReference type="PANTHER" id="PTHR42815:SF2">
    <property type="entry name" value="FAD-BINDING, PUTATIVE (AFU_ORTHOLOGUE AFUA_6G07600)-RELATED"/>
    <property type="match status" value="1"/>
</dbReference>
<comment type="caution">
    <text evidence="1">The sequence shown here is derived from an EMBL/GenBank/DDBJ whole genome shotgun (WGS) entry which is preliminary data.</text>
</comment>
<organism evidence="1 2">
    <name type="scientific">Dongia soli</name>
    <dbReference type="NCBI Taxonomy" id="600628"/>
    <lineage>
        <taxon>Bacteria</taxon>
        <taxon>Pseudomonadati</taxon>
        <taxon>Pseudomonadota</taxon>
        <taxon>Alphaproteobacteria</taxon>
        <taxon>Rhodospirillales</taxon>
        <taxon>Dongiaceae</taxon>
        <taxon>Dongia</taxon>
    </lineage>
</organism>
<dbReference type="RefSeq" id="WP_320510124.1">
    <property type="nucleotide sequence ID" value="NZ_JAXCLW010000007.1"/>
</dbReference>
<evidence type="ECO:0000313" key="2">
    <source>
        <dbReference type="Proteomes" id="UP001279642"/>
    </source>
</evidence>
<reference evidence="1 2" key="1">
    <citation type="journal article" date="2016" name="Antonie Van Leeuwenhoek">
        <title>Dongia soli sp. nov., isolated from soil from Dokdo, Korea.</title>
        <authorList>
            <person name="Kim D.U."/>
            <person name="Lee H."/>
            <person name="Kim H."/>
            <person name="Kim S.G."/>
            <person name="Ka J.O."/>
        </authorList>
    </citation>
    <scope>NUCLEOTIDE SEQUENCE [LARGE SCALE GENOMIC DNA]</scope>
    <source>
        <strain evidence="1 2">D78</strain>
    </source>
</reference>
<sequence length="328" mass="35784">MSALFSSSSASPWHAGERAIQEQAGVAAQMEGVGQRVMRSFMPDQHREFFAQLPFLVVGSVDGEGSPWASLLQGMPGFATSPDPQRLDIAAQPVAGDPLAETLHLGTRLGLLGIELPTRRRNRMNGRIIKMSGSGFSVAVEQSFGNCPQYIQARDYVDLSPAPEAVTVEPFLGLDEPARQLIVESDTFFVASAIPREDGGFDPDVSHRGGRPGFVRVDADGTLTIPDYAGNRFFNTLGNLSVYPRAGLSFIDFHKGDLLQLTGAASVVLNGSNAEMIEGVQRVWQVRPVRGRWLRNAVPLRFRFREFSPASMRAGIWSESHRTVDRGS</sequence>